<name>A0A0C7KFE5_XANCE</name>
<gene>
    <name evidence="2" type="ORF">pXCCB1459_0059</name>
</gene>
<evidence type="ECO:0000256" key="1">
    <source>
        <dbReference type="SAM" id="MobiDB-lite"/>
    </source>
</evidence>
<reference evidence="2" key="1">
    <citation type="submission" date="2015-01" db="EMBL/GenBank/DDBJ databases">
        <authorList>
            <person name="Wibberg Daniel"/>
        </authorList>
    </citation>
    <scope>NUCLEOTIDE SEQUENCE</scope>
    <source>
        <strain evidence="2">B-1459</strain>
        <plasmid evidence="2">I</plasmid>
    </source>
</reference>
<proteinExistence type="predicted"/>
<accession>A0A0C7KFE5</accession>
<evidence type="ECO:0000313" key="2">
    <source>
        <dbReference type="EMBL" id="CEO96488.1"/>
    </source>
</evidence>
<feature type="region of interest" description="Disordered" evidence="1">
    <location>
        <begin position="1"/>
        <end position="35"/>
    </location>
</feature>
<geneLocation type="plasmid" evidence="2">
    <name>I</name>
</geneLocation>
<dbReference type="RefSeq" id="WP_019238183.1">
    <property type="nucleotide sequence ID" value="NZ_CP066935.1"/>
</dbReference>
<keyword evidence="2" id="KW-0614">Plasmid</keyword>
<dbReference type="EMBL" id="LN811400">
    <property type="protein sequence ID" value="CEO96488.1"/>
    <property type="molecule type" value="Genomic_DNA"/>
</dbReference>
<protein>
    <submittedName>
        <fullName evidence="2">Uncharacterized protein</fullName>
    </submittedName>
</protein>
<organism evidence="2">
    <name type="scientific">Xanthomonas campestris pv. campestris</name>
    <dbReference type="NCBI Taxonomy" id="340"/>
    <lineage>
        <taxon>Bacteria</taxon>
        <taxon>Pseudomonadati</taxon>
        <taxon>Pseudomonadota</taxon>
        <taxon>Gammaproteobacteria</taxon>
        <taxon>Lysobacterales</taxon>
        <taxon>Lysobacteraceae</taxon>
        <taxon>Xanthomonas</taxon>
    </lineage>
</organism>
<dbReference type="AlphaFoldDB" id="A0A0C7KFE5"/>
<sequence length="89" mass="9916">MAKTESKAPAPAPEQHERDRFDVVAPHPYTKRGGEAGTEWFRCGVAFPNQGGGYTLKLRTVPVAIDGEITLIVKKREPRDKGEDWNLPE</sequence>